<dbReference type="STRING" id="1838286.Verru16b_02053"/>
<evidence type="ECO:0000256" key="1">
    <source>
        <dbReference type="PROSITE-ProRule" id="PRU00703"/>
    </source>
</evidence>
<evidence type="ECO:0000313" key="3">
    <source>
        <dbReference type="EMBL" id="AOS44984.1"/>
    </source>
</evidence>
<dbReference type="EMBL" id="CP016094">
    <property type="protein sequence ID" value="AOS44984.1"/>
    <property type="molecule type" value="Genomic_DNA"/>
</dbReference>
<keyword evidence="3" id="KW-0808">Transferase</keyword>
<dbReference type="Pfam" id="PF00483">
    <property type="entry name" value="NTP_transferase"/>
    <property type="match status" value="1"/>
</dbReference>
<dbReference type="OrthoDB" id="9801899at2"/>
<organism evidence="3 4">
    <name type="scientific">Lacunisphaera limnophila</name>
    <dbReference type="NCBI Taxonomy" id="1838286"/>
    <lineage>
        <taxon>Bacteria</taxon>
        <taxon>Pseudomonadati</taxon>
        <taxon>Verrucomicrobiota</taxon>
        <taxon>Opitutia</taxon>
        <taxon>Opitutales</taxon>
        <taxon>Opitutaceae</taxon>
        <taxon>Lacunisphaera</taxon>
    </lineage>
</organism>
<dbReference type="KEGG" id="obg:Verru16b_02053"/>
<feature type="domain" description="CBS" evidence="2">
    <location>
        <begin position="63"/>
        <end position="119"/>
    </location>
</feature>
<protein>
    <submittedName>
        <fullName evidence="3">D-glycero-alpha-D-manno-heptose 1-phosphate guanylyltransferase</fullName>
        <ecNumber evidence="3">2.7.7.71</ecNumber>
    </submittedName>
</protein>
<dbReference type="InterPro" id="IPR029044">
    <property type="entry name" value="Nucleotide-diphossugar_trans"/>
</dbReference>
<keyword evidence="3" id="KW-0548">Nucleotidyltransferase</keyword>
<dbReference type="RefSeq" id="WP_069962182.1">
    <property type="nucleotide sequence ID" value="NZ_CP016094.1"/>
</dbReference>
<dbReference type="InterPro" id="IPR000644">
    <property type="entry name" value="CBS_dom"/>
</dbReference>
<dbReference type="Gene3D" id="3.90.550.10">
    <property type="entry name" value="Spore Coat Polysaccharide Biosynthesis Protein SpsA, Chain A"/>
    <property type="match status" value="1"/>
</dbReference>
<dbReference type="EC" id="2.7.7.71" evidence="3"/>
<dbReference type="SUPFAM" id="SSF54631">
    <property type="entry name" value="CBS-domain pair"/>
    <property type="match status" value="1"/>
</dbReference>
<proteinExistence type="predicted"/>
<dbReference type="SUPFAM" id="SSF53448">
    <property type="entry name" value="Nucleotide-diphospho-sugar transferases"/>
    <property type="match status" value="1"/>
</dbReference>
<evidence type="ECO:0000313" key="4">
    <source>
        <dbReference type="Proteomes" id="UP000095228"/>
    </source>
</evidence>
<gene>
    <name evidence="3" type="primary">hddC</name>
    <name evidence="3" type="ORF">Verru16b_02053</name>
</gene>
<dbReference type="PATRIC" id="fig|1838286.3.peg.2069"/>
<reference evidence="3 4" key="1">
    <citation type="submission" date="2016-06" db="EMBL/GenBank/DDBJ databases">
        <title>Three novel species with peptidoglycan cell walls form the new genus Lacunisphaera gen. nov. in the family Opitutaceae of the verrucomicrobial subdivision 4.</title>
        <authorList>
            <person name="Rast P."/>
            <person name="Gloeckner I."/>
            <person name="Jogler M."/>
            <person name="Boedeker C."/>
            <person name="Jeske O."/>
            <person name="Wiegand S."/>
            <person name="Reinhardt R."/>
            <person name="Schumann P."/>
            <person name="Rohde M."/>
            <person name="Spring S."/>
            <person name="Gloeckner F.O."/>
            <person name="Jogler C."/>
        </authorList>
    </citation>
    <scope>NUCLEOTIDE SEQUENCE [LARGE SCALE GENOMIC DNA]</scope>
    <source>
        <strain evidence="3 4">IG16b</strain>
    </source>
</reference>
<keyword evidence="4" id="KW-1185">Reference proteome</keyword>
<dbReference type="Pfam" id="PF00571">
    <property type="entry name" value="CBS"/>
    <property type="match status" value="2"/>
</dbReference>
<dbReference type="InterPro" id="IPR050486">
    <property type="entry name" value="Mannose-1P_guanyltransferase"/>
</dbReference>
<dbReference type="GO" id="GO:0016779">
    <property type="term" value="F:nucleotidyltransferase activity"/>
    <property type="evidence" value="ECO:0007669"/>
    <property type="project" value="UniProtKB-KW"/>
</dbReference>
<name>A0A1D8AVQ5_9BACT</name>
<dbReference type="Gene3D" id="3.10.580.10">
    <property type="entry name" value="CBS-domain"/>
    <property type="match status" value="1"/>
</dbReference>
<accession>A0A1D8AVQ5</accession>
<keyword evidence="1" id="KW-0129">CBS domain</keyword>
<dbReference type="AlphaFoldDB" id="A0A1D8AVQ5"/>
<dbReference type="PROSITE" id="PS51371">
    <property type="entry name" value="CBS"/>
    <property type="match status" value="2"/>
</dbReference>
<dbReference type="CDD" id="cd06426">
    <property type="entry name" value="NTP_transferase_like_2"/>
    <property type="match status" value="1"/>
</dbReference>
<dbReference type="PANTHER" id="PTHR22572">
    <property type="entry name" value="SUGAR-1-PHOSPHATE GUANYL TRANSFERASE"/>
    <property type="match status" value="1"/>
</dbReference>
<dbReference type="Proteomes" id="UP000095228">
    <property type="component" value="Chromosome"/>
</dbReference>
<sequence>MSETPLLPEALLIEAVRAIEVNRRRMAVVVSADGRLRGTLTDGDIRRHLLAGGSLDSPVAKAMNPNPVVAEDGAGAGYLKDIMRRGNILAVPLLDKEGRFVRMVHLLDLEEGEPRQVPIANFAFAVIMAGGEGTRLRPLTASIPKPMVEIGGVPLLERQIGRLAQAGLKRVYLSVNYLSHVIEDYFKDGQGFGLEVRYLRETVKMGTAGALTLLPEVPSGPIIVMNGDILTTSDFASLHAFHVAHGATITIAAIDHKVDIPYGVIRADGHVVRGLVEKPSERFLCNAGIYAVSAAALRQLASGKHVNMTDLIDACLRDGLPVAVFPVHEYWNDIGTVADLQNARAHFAKLEVVK</sequence>
<feature type="domain" description="CBS" evidence="2">
    <location>
        <begin position="1"/>
        <end position="57"/>
    </location>
</feature>
<evidence type="ECO:0000259" key="2">
    <source>
        <dbReference type="PROSITE" id="PS51371"/>
    </source>
</evidence>
<dbReference type="InterPro" id="IPR005835">
    <property type="entry name" value="NTP_transferase_dom"/>
</dbReference>
<dbReference type="InterPro" id="IPR046342">
    <property type="entry name" value="CBS_dom_sf"/>
</dbReference>